<protein>
    <submittedName>
        <fullName evidence="2">Uncharacterized protein</fullName>
    </submittedName>
</protein>
<evidence type="ECO:0000256" key="1">
    <source>
        <dbReference type="SAM" id="MobiDB-lite"/>
    </source>
</evidence>
<feature type="compositionally biased region" description="Low complexity" evidence="1">
    <location>
        <begin position="209"/>
        <end position="221"/>
    </location>
</feature>
<reference evidence="2 3" key="1">
    <citation type="submission" date="2020-03" db="EMBL/GenBank/DDBJ databases">
        <title>Two novel Motilibacter sp.</title>
        <authorList>
            <person name="Liu S."/>
        </authorList>
    </citation>
    <scope>NUCLEOTIDE SEQUENCE [LARGE SCALE GENOMIC DNA]</scope>
    <source>
        <strain evidence="2 3">E257</strain>
    </source>
</reference>
<sequence>MSQYSSPDHGPQQPASRPHRPLPLPAPGLWLSAPDSDPAAKRERAYATASALLAAGRDDPGLAAELVRLDETLGLDALRELWAEPEEDGLPAALWSLYLLRAWLTRQSAEAARIYRSGRGHAPVADAVSGVPETPTAEDLAAVGDAVVTTALRGDPPAAMERAAAVHRVVACGRFAVGEATGDTGMRENEARLAEGNLRAAARLETAAAAWRAGGAPGAAPEGEDGGGTPPAGPGRGNEGTGPGNGSPDTP</sequence>
<feature type="region of interest" description="Disordered" evidence="1">
    <location>
        <begin position="1"/>
        <end position="43"/>
    </location>
</feature>
<evidence type="ECO:0000313" key="2">
    <source>
        <dbReference type="EMBL" id="NHC15273.1"/>
    </source>
</evidence>
<feature type="region of interest" description="Disordered" evidence="1">
    <location>
        <begin position="209"/>
        <end position="251"/>
    </location>
</feature>
<evidence type="ECO:0000313" key="3">
    <source>
        <dbReference type="Proteomes" id="UP000800981"/>
    </source>
</evidence>
<dbReference type="RefSeq" id="WP_166283555.1">
    <property type="nucleotide sequence ID" value="NZ_JAANNP010000022.1"/>
</dbReference>
<keyword evidence="3" id="KW-1185">Reference proteome</keyword>
<name>A0ABX0H1E8_9ACTN</name>
<comment type="caution">
    <text evidence="2">The sequence shown here is derived from an EMBL/GenBank/DDBJ whole genome shotgun (WGS) entry which is preliminary data.</text>
</comment>
<dbReference type="Proteomes" id="UP000800981">
    <property type="component" value="Unassembled WGS sequence"/>
</dbReference>
<feature type="compositionally biased region" description="Gly residues" evidence="1">
    <location>
        <begin position="226"/>
        <end position="245"/>
    </location>
</feature>
<organism evidence="2 3">
    <name type="scientific">Motilibacter deserti</name>
    <dbReference type="NCBI Taxonomy" id="2714956"/>
    <lineage>
        <taxon>Bacteria</taxon>
        <taxon>Bacillati</taxon>
        <taxon>Actinomycetota</taxon>
        <taxon>Actinomycetes</taxon>
        <taxon>Motilibacterales</taxon>
        <taxon>Motilibacteraceae</taxon>
        <taxon>Motilibacter</taxon>
    </lineage>
</organism>
<accession>A0ABX0H1E8</accession>
<proteinExistence type="predicted"/>
<gene>
    <name evidence="2" type="ORF">G9H71_15940</name>
</gene>
<dbReference type="EMBL" id="JAANNP010000022">
    <property type="protein sequence ID" value="NHC15273.1"/>
    <property type="molecule type" value="Genomic_DNA"/>
</dbReference>